<feature type="chain" id="PRO_5004881583" evidence="1">
    <location>
        <begin position="23"/>
        <end position="66"/>
    </location>
</feature>
<sequence>MFSWIPGLHLAWMILYVPYVFEQGLIVWDEHVARVTCEVDSSVWVWQEVFRGGLAERPLAGHLSRG</sequence>
<protein>
    <submittedName>
        <fullName evidence="2">Genomic scaffold, ProqFM164S01</fullName>
    </submittedName>
</protein>
<dbReference type="AlphaFoldDB" id="W6PU06"/>
<proteinExistence type="predicted"/>
<evidence type="ECO:0000256" key="1">
    <source>
        <dbReference type="SAM" id="SignalP"/>
    </source>
</evidence>
<feature type="signal peptide" evidence="1">
    <location>
        <begin position="1"/>
        <end position="22"/>
    </location>
</feature>
<keyword evidence="1" id="KW-0732">Signal</keyword>
<evidence type="ECO:0000313" key="3">
    <source>
        <dbReference type="Proteomes" id="UP000030686"/>
    </source>
</evidence>
<dbReference type="Proteomes" id="UP000030686">
    <property type="component" value="Unassembled WGS sequence"/>
</dbReference>
<organism evidence="2 3">
    <name type="scientific">Penicillium roqueforti (strain FM164)</name>
    <dbReference type="NCBI Taxonomy" id="1365484"/>
    <lineage>
        <taxon>Eukaryota</taxon>
        <taxon>Fungi</taxon>
        <taxon>Dikarya</taxon>
        <taxon>Ascomycota</taxon>
        <taxon>Pezizomycotina</taxon>
        <taxon>Eurotiomycetes</taxon>
        <taxon>Eurotiomycetidae</taxon>
        <taxon>Eurotiales</taxon>
        <taxon>Aspergillaceae</taxon>
        <taxon>Penicillium</taxon>
    </lineage>
</organism>
<name>W6PU06_PENRF</name>
<gene>
    <name evidence="2" type="ORF">PROQFM164_S01g001154</name>
</gene>
<evidence type="ECO:0000313" key="2">
    <source>
        <dbReference type="EMBL" id="CDM27345.1"/>
    </source>
</evidence>
<reference evidence="2" key="1">
    <citation type="journal article" date="2014" name="Nat. Commun.">
        <title>Multiple recent horizontal transfers of a large genomic region in cheese making fungi.</title>
        <authorList>
            <person name="Cheeseman K."/>
            <person name="Ropars J."/>
            <person name="Renault P."/>
            <person name="Dupont J."/>
            <person name="Gouzy J."/>
            <person name="Branca A."/>
            <person name="Abraham A.L."/>
            <person name="Ceppi M."/>
            <person name="Conseiller E."/>
            <person name="Debuchy R."/>
            <person name="Malagnac F."/>
            <person name="Goarin A."/>
            <person name="Silar P."/>
            <person name="Lacoste S."/>
            <person name="Sallet E."/>
            <person name="Bensimon A."/>
            <person name="Giraud T."/>
            <person name="Brygoo Y."/>
        </authorList>
    </citation>
    <scope>NUCLEOTIDE SEQUENCE [LARGE SCALE GENOMIC DNA]</scope>
    <source>
        <strain evidence="2">FM164</strain>
    </source>
</reference>
<keyword evidence="3" id="KW-1185">Reference proteome</keyword>
<accession>W6PU06</accession>
<dbReference type="EMBL" id="HG792015">
    <property type="protein sequence ID" value="CDM27345.1"/>
    <property type="molecule type" value="Genomic_DNA"/>
</dbReference>